<keyword evidence="5 6" id="KW-0472">Membrane</keyword>
<gene>
    <name evidence="8" type="ORF">BEP19_03985</name>
</gene>
<evidence type="ECO:0000259" key="7">
    <source>
        <dbReference type="Pfam" id="PF02683"/>
    </source>
</evidence>
<feature type="transmembrane region" description="Helical" evidence="6">
    <location>
        <begin position="6"/>
        <end position="31"/>
    </location>
</feature>
<feature type="transmembrane region" description="Helical" evidence="6">
    <location>
        <begin position="158"/>
        <end position="184"/>
    </location>
</feature>
<feature type="transmembrane region" description="Helical" evidence="6">
    <location>
        <begin position="127"/>
        <end position="152"/>
    </location>
</feature>
<dbReference type="GO" id="GO:0017004">
    <property type="term" value="P:cytochrome complex assembly"/>
    <property type="evidence" value="ECO:0007669"/>
    <property type="project" value="InterPro"/>
</dbReference>
<organism evidence="8 9">
    <name type="scientific">Ammoniphilus oxalaticus</name>
    <dbReference type="NCBI Taxonomy" id="66863"/>
    <lineage>
        <taxon>Bacteria</taxon>
        <taxon>Bacillati</taxon>
        <taxon>Bacillota</taxon>
        <taxon>Bacilli</taxon>
        <taxon>Bacillales</taxon>
        <taxon>Paenibacillaceae</taxon>
        <taxon>Aneurinibacillus group</taxon>
        <taxon>Ammoniphilus</taxon>
    </lineage>
</organism>
<feature type="transmembrane region" description="Helical" evidence="6">
    <location>
        <begin position="196"/>
        <end position="216"/>
    </location>
</feature>
<dbReference type="EMBL" id="MCHY01000007">
    <property type="protein sequence ID" value="RKD25148.1"/>
    <property type="molecule type" value="Genomic_DNA"/>
</dbReference>
<evidence type="ECO:0000256" key="4">
    <source>
        <dbReference type="ARBA" id="ARBA00022989"/>
    </source>
</evidence>
<feature type="transmembrane region" description="Helical" evidence="6">
    <location>
        <begin position="52"/>
        <end position="76"/>
    </location>
</feature>
<evidence type="ECO:0000256" key="1">
    <source>
        <dbReference type="ARBA" id="ARBA00004141"/>
    </source>
</evidence>
<evidence type="ECO:0000256" key="6">
    <source>
        <dbReference type="SAM" id="Phobius"/>
    </source>
</evidence>
<keyword evidence="9" id="KW-1185">Reference proteome</keyword>
<dbReference type="InterPro" id="IPR051790">
    <property type="entry name" value="Cytochrome_c-biogenesis_DsbD"/>
</dbReference>
<evidence type="ECO:0000313" key="9">
    <source>
        <dbReference type="Proteomes" id="UP000284219"/>
    </source>
</evidence>
<feature type="domain" description="Cytochrome C biogenesis protein transmembrane" evidence="7">
    <location>
        <begin position="3"/>
        <end position="216"/>
    </location>
</feature>
<dbReference type="Proteomes" id="UP000284219">
    <property type="component" value="Unassembled WGS sequence"/>
</dbReference>
<comment type="similarity">
    <text evidence="2">Belongs to the DsbD family.</text>
</comment>
<keyword evidence="3 6" id="KW-0812">Transmembrane</keyword>
<dbReference type="PANTHER" id="PTHR31272">
    <property type="entry name" value="CYTOCHROME C-TYPE BIOGENESIS PROTEIN HI_1454-RELATED"/>
    <property type="match status" value="1"/>
</dbReference>
<dbReference type="AlphaFoldDB" id="A0A419SM59"/>
<sequence length="235" mass="25962">MSLFFAFTAGLFSFFSPCIFPLIPAYVANLTGSQIEGGKVIVSRRVLMIRSLYFILGFSAIFMLMGASASALGQLFAAYRDLLAKISGFLIIVFGMQMAGLLTLRFLMMEKRFQVNSDRKKNNWTSFALGLAFGTGWTPCVGLALSSILLLAGSSDTLYNGLFLLTIYSLGLGLPFLMISWLVTYSLGVVRKVNQWLPRLSIVNGWILIAMGFLLFTGQLQKLSAWLATFTPFVY</sequence>
<feature type="transmembrane region" description="Helical" evidence="6">
    <location>
        <begin position="82"/>
        <end position="107"/>
    </location>
</feature>
<evidence type="ECO:0000313" key="8">
    <source>
        <dbReference type="EMBL" id="RKD25148.1"/>
    </source>
</evidence>
<keyword evidence="4 6" id="KW-1133">Transmembrane helix</keyword>
<dbReference type="Pfam" id="PF02683">
    <property type="entry name" value="DsbD_TM"/>
    <property type="match status" value="1"/>
</dbReference>
<reference evidence="8 9" key="1">
    <citation type="submission" date="2016-08" db="EMBL/GenBank/DDBJ databases">
        <title>Novel Firmicute Genomes.</title>
        <authorList>
            <person name="Poppleton D.I."/>
            <person name="Gribaldo S."/>
        </authorList>
    </citation>
    <scope>NUCLEOTIDE SEQUENCE [LARGE SCALE GENOMIC DNA]</scope>
    <source>
        <strain evidence="8 9">RAOx-1</strain>
    </source>
</reference>
<proteinExistence type="inferred from homology"/>
<protein>
    <submittedName>
        <fullName evidence="8">Cytochrome c biogenesis protein CcdA</fullName>
    </submittedName>
</protein>
<accession>A0A419SM59</accession>
<comment type="subcellular location">
    <subcellularLocation>
        <location evidence="1">Membrane</location>
        <topology evidence="1">Multi-pass membrane protein</topology>
    </subcellularLocation>
</comment>
<evidence type="ECO:0000256" key="5">
    <source>
        <dbReference type="ARBA" id="ARBA00023136"/>
    </source>
</evidence>
<dbReference type="GO" id="GO:0016020">
    <property type="term" value="C:membrane"/>
    <property type="evidence" value="ECO:0007669"/>
    <property type="project" value="UniProtKB-SubCell"/>
</dbReference>
<comment type="caution">
    <text evidence="8">The sequence shown here is derived from an EMBL/GenBank/DDBJ whole genome shotgun (WGS) entry which is preliminary data.</text>
</comment>
<dbReference type="InterPro" id="IPR003834">
    <property type="entry name" value="Cyt_c_assmbl_TM_dom"/>
</dbReference>
<dbReference type="PANTHER" id="PTHR31272:SF4">
    <property type="entry name" value="CYTOCHROME C-TYPE BIOGENESIS PROTEIN HI_1454-RELATED"/>
    <property type="match status" value="1"/>
</dbReference>
<name>A0A419SM59_9BACL</name>
<evidence type="ECO:0000256" key="3">
    <source>
        <dbReference type="ARBA" id="ARBA00022692"/>
    </source>
</evidence>
<evidence type="ECO:0000256" key="2">
    <source>
        <dbReference type="ARBA" id="ARBA00006143"/>
    </source>
</evidence>